<evidence type="ECO:0000259" key="6">
    <source>
        <dbReference type="PROSITE" id="PS50862"/>
    </source>
</evidence>
<dbReference type="GO" id="GO:0005829">
    <property type="term" value="C:cytosol"/>
    <property type="evidence" value="ECO:0007669"/>
    <property type="project" value="TreeGrafter"/>
</dbReference>
<dbReference type="Proteomes" id="UP000799118">
    <property type="component" value="Unassembled WGS sequence"/>
</dbReference>
<keyword evidence="4" id="KW-0067">ATP-binding</keyword>
<keyword evidence="3" id="KW-0547">Nucleotide-binding</keyword>
<dbReference type="GO" id="GO:0017101">
    <property type="term" value="C:aminoacyl-tRNA synthetase multienzyme complex"/>
    <property type="evidence" value="ECO:0007669"/>
    <property type="project" value="TreeGrafter"/>
</dbReference>
<organism evidence="7 8">
    <name type="scientific">Gymnopus androsaceus JB14</name>
    <dbReference type="NCBI Taxonomy" id="1447944"/>
    <lineage>
        <taxon>Eukaryota</taxon>
        <taxon>Fungi</taxon>
        <taxon>Dikarya</taxon>
        <taxon>Basidiomycota</taxon>
        <taxon>Agaricomycotina</taxon>
        <taxon>Agaricomycetes</taxon>
        <taxon>Agaricomycetidae</taxon>
        <taxon>Agaricales</taxon>
        <taxon>Marasmiineae</taxon>
        <taxon>Omphalotaceae</taxon>
        <taxon>Gymnopus</taxon>
    </lineage>
</organism>
<dbReference type="InterPro" id="IPR004364">
    <property type="entry name" value="Aa-tRNA-synt_II"/>
</dbReference>
<evidence type="ECO:0000256" key="2">
    <source>
        <dbReference type="ARBA" id="ARBA00022598"/>
    </source>
</evidence>
<dbReference type="InterPro" id="IPR004523">
    <property type="entry name" value="Asp-tRNA_synthase_2"/>
</dbReference>
<keyword evidence="8" id="KW-1185">Reference proteome</keyword>
<dbReference type="GO" id="GO:0004815">
    <property type="term" value="F:aspartate-tRNA ligase activity"/>
    <property type="evidence" value="ECO:0007669"/>
    <property type="project" value="InterPro"/>
</dbReference>
<feature type="domain" description="Aminoacyl-transfer RNA synthetases class-II family profile" evidence="6">
    <location>
        <begin position="250"/>
        <end position="331"/>
    </location>
</feature>
<dbReference type="GO" id="GO:0003723">
    <property type="term" value="F:RNA binding"/>
    <property type="evidence" value="ECO:0007669"/>
    <property type="project" value="TreeGrafter"/>
</dbReference>
<dbReference type="PANTHER" id="PTHR43450">
    <property type="entry name" value="ASPARTYL-TRNA SYNTHETASE"/>
    <property type="match status" value="1"/>
</dbReference>
<dbReference type="PANTHER" id="PTHR43450:SF2">
    <property type="entry name" value="ASPARTATE--TRNA LIGASE"/>
    <property type="match status" value="1"/>
</dbReference>
<dbReference type="Pfam" id="PF00152">
    <property type="entry name" value="tRNA-synt_2"/>
    <property type="match status" value="1"/>
</dbReference>
<evidence type="ECO:0000313" key="8">
    <source>
        <dbReference type="Proteomes" id="UP000799118"/>
    </source>
</evidence>
<dbReference type="PROSITE" id="PS50862">
    <property type="entry name" value="AA_TRNA_LIGASE_II"/>
    <property type="match status" value="1"/>
</dbReference>
<evidence type="ECO:0000256" key="1">
    <source>
        <dbReference type="ARBA" id="ARBA00022490"/>
    </source>
</evidence>
<keyword evidence="1" id="KW-0963">Cytoplasm</keyword>
<feature type="region of interest" description="Disordered" evidence="5">
    <location>
        <begin position="44"/>
        <end position="88"/>
    </location>
</feature>
<evidence type="ECO:0000313" key="7">
    <source>
        <dbReference type="EMBL" id="KAE9393899.1"/>
    </source>
</evidence>
<dbReference type="OrthoDB" id="2686745at2759"/>
<name>A0A6A4H6Q5_9AGAR</name>
<dbReference type="SUPFAM" id="SSF55681">
    <property type="entry name" value="Class II aaRS and biotin synthetases"/>
    <property type="match status" value="1"/>
</dbReference>
<evidence type="ECO:0000256" key="5">
    <source>
        <dbReference type="SAM" id="MobiDB-lite"/>
    </source>
</evidence>
<keyword evidence="2" id="KW-0436">Ligase</keyword>
<proteinExistence type="predicted"/>
<dbReference type="GO" id="GO:0006422">
    <property type="term" value="P:aspartyl-tRNA aminoacylation"/>
    <property type="evidence" value="ECO:0007669"/>
    <property type="project" value="InterPro"/>
</dbReference>
<dbReference type="Gene3D" id="3.30.930.10">
    <property type="entry name" value="Bira Bifunctional Protein, Domain 2"/>
    <property type="match status" value="1"/>
</dbReference>
<gene>
    <name evidence="7" type="ORF">BT96DRAFT_998989</name>
</gene>
<protein>
    <submittedName>
        <fullName evidence="7">Class II aaRS and biotin synthetase</fullName>
    </submittedName>
</protein>
<dbReference type="EMBL" id="ML769561">
    <property type="protein sequence ID" value="KAE9393899.1"/>
    <property type="molecule type" value="Genomic_DNA"/>
</dbReference>
<reference evidence="7" key="1">
    <citation type="journal article" date="2019" name="Environ. Microbiol.">
        <title>Fungal ecological strategies reflected in gene transcription - a case study of two litter decomposers.</title>
        <authorList>
            <person name="Barbi F."/>
            <person name="Kohler A."/>
            <person name="Barry K."/>
            <person name="Baskaran P."/>
            <person name="Daum C."/>
            <person name="Fauchery L."/>
            <person name="Ihrmark K."/>
            <person name="Kuo A."/>
            <person name="LaButti K."/>
            <person name="Lipzen A."/>
            <person name="Morin E."/>
            <person name="Grigoriev I.V."/>
            <person name="Henrissat B."/>
            <person name="Lindahl B."/>
            <person name="Martin F."/>
        </authorList>
    </citation>
    <scope>NUCLEOTIDE SEQUENCE</scope>
    <source>
        <strain evidence="7">JB14</strain>
    </source>
</reference>
<evidence type="ECO:0000256" key="4">
    <source>
        <dbReference type="ARBA" id="ARBA00022840"/>
    </source>
</evidence>
<dbReference type="InterPro" id="IPR045864">
    <property type="entry name" value="aa-tRNA-synth_II/BPL/LPL"/>
</dbReference>
<dbReference type="InterPro" id="IPR006195">
    <property type="entry name" value="aa-tRNA-synth_II"/>
</dbReference>
<evidence type="ECO:0000256" key="3">
    <source>
        <dbReference type="ARBA" id="ARBA00022741"/>
    </source>
</evidence>
<sequence length="331" mass="36986">MITSRPIPHLAEQTPPPPPMFMLLAHSDIPQPRLAPLLVHSDLRAHRQAPSTRPHPYRRSSDMRSMSPLSSIADSTTDDDTPNSGVTIRKGTIARPRAAGRFSLDELKRSLGWSTNDFDEIRNYLKDLSDQHLKPASYQNQSESALKTVRDLIVTKYPRLNDYAKAWPVKCLLIGILKRASEAAKQAGPSDLTSAARRRLPSFGQDKAKTLQNIFEVNKEISYVLNIQCDRARLASHIIHLHSSAAQSVFRIQSTVGSAFRSHLESSGFVEIHTPKLQGGASESEASVFKLKYFGRLAFHAQSPQLPKRMSIAADFKRVYEVGPVFRAENR</sequence>
<dbReference type="GO" id="GO:0005524">
    <property type="term" value="F:ATP binding"/>
    <property type="evidence" value="ECO:0007669"/>
    <property type="project" value="InterPro"/>
</dbReference>
<dbReference type="AlphaFoldDB" id="A0A6A4H6Q5"/>
<accession>A0A6A4H6Q5</accession>